<dbReference type="STRING" id="9643.ENSUAMP00000019224"/>
<dbReference type="AlphaFoldDB" id="A0A452RJK5"/>
<proteinExistence type="predicted"/>
<evidence type="ECO:0000313" key="1">
    <source>
        <dbReference type="Ensembl" id="ENSUAMP00000019224.1"/>
    </source>
</evidence>
<reference evidence="1" key="3">
    <citation type="submission" date="2025-09" db="UniProtKB">
        <authorList>
            <consortium name="Ensembl"/>
        </authorList>
    </citation>
    <scope>IDENTIFICATION</scope>
</reference>
<accession>A0A452RJK5</accession>
<name>A0A452RJK5_URSAM</name>
<organism evidence="1 2">
    <name type="scientific">Ursus americanus</name>
    <name type="common">American black bear</name>
    <name type="synonym">Euarctos americanus</name>
    <dbReference type="NCBI Taxonomy" id="9643"/>
    <lineage>
        <taxon>Eukaryota</taxon>
        <taxon>Metazoa</taxon>
        <taxon>Chordata</taxon>
        <taxon>Craniata</taxon>
        <taxon>Vertebrata</taxon>
        <taxon>Euteleostomi</taxon>
        <taxon>Mammalia</taxon>
        <taxon>Eutheria</taxon>
        <taxon>Laurasiatheria</taxon>
        <taxon>Carnivora</taxon>
        <taxon>Caniformia</taxon>
        <taxon>Ursidae</taxon>
        <taxon>Ursus</taxon>
    </lineage>
</organism>
<dbReference type="Proteomes" id="UP000291022">
    <property type="component" value="Unassembled WGS sequence"/>
</dbReference>
<keyword evidence="2" id="KW-1185">Reference proteome</keyword>
<sequence>QDGQSALFWGGSQGTGRALAQLMAQKVYRLAIIPRTLEGAKAPGAGDLGGGHFLLLPLPLPLLVFPLSLDVSISVK</sequence>
<evidence type="ECO:0000313" key="2">
    <source>
        <dbReference type="Proteomes" id="UP000291022"/>
    </source>
</evidence>
<reference evidence="2" key="1">
    <citation type="submission" date="2016-06" db="EMBL/GenBank/DDBJ databases">
        <title>De novo assembly and RNA-Seq shows season-dependent expression and editing in black bear kidneys.</title>
        <authorList>
            <person name="Korstanje R."/>
            <person name="Srivastava A."/>
            <person name="Sarsani V.K."/>
            <person name="Sheehan S.M."/>
            <person name="Seger R.L."/>
            <person name="Barter M.E."/>
            <person name="Lindqvist C."/>
            <person name="Brody L.C."/>
            <person name="Mullikin J.C."/>
        </authorList>
    </citation>
    <scope>NUCLEOTIDE SEQUENCE [LARGE SCALE GENOMIC DNA]</scope>
</reference>
<reference evidence="1" key="2">
    <citation type="submission" date="2025-08" db="UniProtKB">
        <authorList>
            <consortium name="Ensembl"/>
        </authorList>
    </citation>
    <scope>IDENTIFICATION</scope>
</reference>
<dbReference type="SUPFAM" id="SSF51735">
    <property type="entry name" value="NAD(P)-binding Rossmann-fold domains"/>
    <property type="match status" value="1"/>
</dbReference>
<protein>
    <submittedName>
        <fullName evidence="1">Uncharacterized protein</fullName>
    </submittedName>
</protein>
<dbReference type="InterPro" id="IPR036291">
    <property type="entry name" value="NAD(P)-bd_dom_sf"/>
</dbReference>
<dbReference type="GeneTree" id="ENSGT01000000218638"/>
<dbReference type="OMA" id="GFRCKAR"/>
<dbReference type="Ensembl" id="ENSUAMT00000021502.1">
    <property type="protein sequence ID" value="ENSUAMP00000019224.1"/>
    <property type="gene ID" value="ENSUAMG00000015186.1"/>
</dbReference>